<dbReference type="PROSITE" id="PS50878">
    <property type="entry name" value="RT_POL"/>
    <property type="match status" value="1"/>
</dbReference>
<dbReference type="Gene3D" id="3.60.10.10">
    <property type="entry name" value="Endonuclease/exonuclease/phosphatase"/>
    <property type="match status" value="1"/>
</dbReference>
<evidence type="ECO:0000313" key="3">
    <source>
        <dbReference type="EMBL" id="SPD22182.1"/>
    </source>
</evidence>
<dbReference type="PANTHER" id="PTHR33116">
    <property type="entry name" value="REVERSE TRANSCRIPTASE ZINC-BINDING DOMAIN-CONTAINING PROTEIN-RELATED-RELATED"/>
    <property type="match status" value="1"/>
</dbReference>
<feature type="domain" description="Reverse transcriptase" evidence="2">
    <location>
        <begin position="967"/>
        <end position="1228"/>
    </location>
</feature>
<reference evidence="3" key="1">
    <citation type="submission" date="2018-02" db="EMBL/GenBank/DDBJ databases">
        <authorList>
            <person name="Cohen D.B."/>
            <person name="Kent A.D."/>
        </authorList>
    </citation>
    <scope>NUCLEOTIDE SEQUENCE</scope>
</reference>
<protein>
    <recommendedName>
        <fullName evidence="2">Reverse transcriptase domain-containing protein</fullName>
    </recommendedName>
</protein>
<evidence type="ECO:0000259" key="2">
    <source>
        <dbReference type="PROSITE" id="PS50878"/>
    </source>
</evidence>
<feature type="compositionally biased region" description="Acidic residues" evidence="1">
    <location>
        <begin position="425"/>
        <end position="445"/>
    </location>
</feature>
<dbReference type="PANTHER" id="PTHR33116:SF78">
    <property type="entry name" value="OS12G0587133 PROTEIN"/>
    <property type="match status" value="1"/>
</dbReference>
<feature type="region of interest" description="Disordered" evidence="1">
    <location>
        <begin position="421"/>
        <end position="445"/>
    </location>
</feature>
<dbReference type="SUPFAM" id="SSF56672">
    <property type="entry name" value="DNA/RNA polymerases"/>
    <property type="match status" value="1"/>
</dbReference>
<organism evidence="3">
    <name type="scientific">Fagus sylvatica</name>
    <name type="common">Beechnut</name>
    <dbReference type="NCBI Taxonomy" id="28930"/>
    <lineage>
        <taxon>Eukaryota</taxon>
        <taxon>Viridiplantae</taxon>
        <taxon>Streptophyta</taxon>
        <taxon>Embryophyta</taxon>
        <taxon>Tracheophyta</taxon>
        <taxon>Spermatophyta</taxon>
        <taxon>Magnoliopsida</taxon>
        <taxon>eudicotyledons</taxon>
        <taxon>Gunneridae</taxon>
        <taxon>Pentapetalae</taxon>
        <taxon>rosids</taxon>
        <taxon>fabids</taxon>
        <taxon>Fagales</taxon>
        <taxon>Fagaceae</taxon>
        <taxon>Fagus</taxon>
    </lineage>
</organism>
<proteinExistence type="predicted"/>
<feature type="compositionally biased region" description="Pro residues" evidence="1">
    <location>
        <begin position="31"/>
        <end position="43"/>
    </location>
</feature>
<dbReference type="InterPro" id="IPR000477">
    <property type="entry name" value="RT_dom"/>
</dbReference>
<dbReference type="InterPro" id="IPR043502">
    <property type="entry name" value="DNA/RNA_pol_sf"/>
</dbReference>
<feature type="compositionally biased region" description="Low complexity" evidence="1">
    <location>
        <begin position="91"/>
        <end position="101"/>
    </location>
</feature>
<dbReference type="InterPro" id="IPR036691">
    <property type="entry name" value="Endo/exonu/phosph_ase_sf"/>
</dbReference>
<dbReference type="Pfam" id="PF00078">
    <property type="entry name" value="RVT_1"/>
    <property type="match status" value="1"/>
</dbReference>
<accession>A0A2N9IBT3</accession>
<dbReference type="SUPFAM" id="SSF56219">
    <property type="entry name" value="DNase I-like"/>
    <property type="match status" value="1"/>
</dbReference>
<dbReference type="Pfam" id="PF13966">
    <property type="entry name" value="zf-RVT"/>
    <property type="match status" value="1"/>
</dbReference>
<dbReference type="GO" id="GO:0003824">
    <property type="term" value="F:catalytic activity"/>
    <property type="evidence" value="ECO:0007669"/>
    <property type="project" value="InterPro"/>
</dbReference>
<dbReference type="Pfam" id="PF03372">
    <property type="entry name" value="Exo_endo_phos"/>
    <property type="match status" value="1"/>
</dbReference>
<evidence type="ECO:0000256" key="1">
    <source>
        <dbReference type="SAM" id="MobiDB-lite"/>
    </source>
</evidence>
<dbReference type="EMBL" id="OIVN01005379">
    <property type="protein sequence ID" value="SPD22182.1"/>
    <property type="molecule type" value="Genomic_DNA"/>
</dbReference>
<feature type="region of interest" description="Disordered" evidence="1">
    <location>
        <begin position="30"/>
        <end position="49"/>
    </location>
</feature>
<gene>
    <name evidence="3" type="ORF">FSB_LOCUS50064</name>
</gene>
<dbReference type="CDD" id="cd01650">
    <property type="entry name" value="RT_nLTR_like"/>
    <property type="match status" value="1"/>
</dbReference>
<feature type="region of interest" description="Disordered" evidence="1">
    <location>
        <begin position="91"/>
        <end position="113"/>
    </location>
</feature>
<sequence>MNPPPPPPPSLTCPIATYCPPHYPNTSYIHPHPPPPPPPPPPYSLHTQNPPYTYPTHTPLIQHTVAPNQYVMKWPATHFNNTHLSLTNKHTQTNQNNQTRPPNAPPHHQPRPQIKRSIFRVGTKTFTLSFDGGRAAPYQIKERRGKFHGSLWLNMFGLKWLLDVIEQVKVKEDKSGFFKFLRSSYSILEVSCLKNKGGRYLEIAEYHSGGQKGSVRIPEGSRNTGWQKVVDEIWSFFLGREARNKAIPAGGAMGKGKLAANGNSGKSGASRDSRALENLAAPVTLSEDSKGVIWNSKSRVLMNPDAPRPTRQTHFNWNPAAKSIRVIKNDGETRKAQWVSLKYKAVGLAPLKIDTKAQPDYSHISDPSPSDPPPNINVAIVGSGVRESRLESSEVAPRRPLEDSEPSIVPPVALEVTALNNPGTDMEEGEFAGDSYSDEEEGSDLDAEEVRVDLADSRTEMVLPLTVSSPLFKISDEAMQVIEASEALEVEDMLAVANYCEAGECSSPLSCSPLAMINPIELPTSVAILDETVSDSQEVFSQWVKKHYRGFCKLVGFPLDTHEQQCMALLQSIEAERLKFKSSGKMKQSGVSVRKGARELRNLASSINYDGRRKRERVKYWLRQWQCDIVCLQETKLDTLDRRIIRSVWGNSYVDWAVLDAVGTAGGALLLWDKRVVEKIDSFVDRFSVSCLWRGVCDGFTWIGTGLYGPTCDVTRLELWAEMRGIRQRWSNPWCIFGDFNVIRFPSERLRCRRLTPPMLEFSDFIEDLNLVDLPLGGGGQYTWSSGTENPSLSRIDRFLISSDWEDHFPDVVQNLLPRPLSNHHPILLETGKLSGGCGTSMSLAMSVSNNFSFVLNYLSWMRKEELGGLSDDDRVRRKVVISELDKLAHLEETSWRQKSRVLWLKEGDNNTKYFHKMANSNRRRNYMKKEKEAWRPTVEGLDFHSIGAEDRAHLERKFDREEVVTEFYTHCRFEKSLNATFIALIPKKRDALNIRDYRPISLVGSMYKLLSKVLANRVKVVLELLISDSQNAFVGGRQTLDSVLIANECLDSRLKSLIPGILCKLDIEKAYDHVNWDCLLYLLARMGFGHKWCQWIKTCISTVQFSVLVNGSPAGFFGNSRGLRQGDPLSPLLFLLVMEVLSKLFRKSEEAGLIHGFMAGMLGGSEVRISHLLFADDTIVFCDAIPEQIMHIRKHAFFSKLLCCRIGTLPMLYLGMPLGAPYKGLSIWNSVLEKIERRLANWQTLYLSKGGRLTLLKSTLSSLPTYFLSLFTIPASVAQRIEKLQRNFLWGGMGDGVKYHLVRWDQVCTPMDCGGLGVKNLTLFNKALLGKWLWRFGVEEHHLWRRVIVAKYGMEWGGWRSKPCRGTHGCGLWKSISVGWDVFMERVEFSVGKGDRIKFWSDKWCGNSPLKDLFPILFLCSTDRLTSVASVLSRSDLDASCSWNISFVRDFNDWELPEVLSFFKFIHPFLPRREIDDKPVWPYRKSGQFDVRSFYGALQAPNRSRFPWKIIWGVKAPRRISFFLWTAARGKILTCDNLMKRGHVLAAWCCMCKKDWETVDHLLIHCEMAAALWGFIFQRFGIQWVLPAKVMDLLFGWFNGLGKHSSDIWNLVPHCLMWSLWHERNSRTFEDKEQTVLHLQESFYGSAI</sequence>
<dbReference type="InterPro" id="IPR026960">
    <property type="entry name" value="RVT-Znf"/>
</dbReference>
<name>A0A2N9IBT3_FAGSY</name>
<dbReference type="InterPro" id="IPR005135">
    <property type="entry name" value="Endo/exonuclease/phosphatase"/>
</dbReference>